<protein>
    <recommendedName>
        <fullName evidence="1">Guanylate cyclase domain-containing protein</fullName>
    </recommendedName>
</protein>
<proteinExistence type="predicted"/>
<dbReference type="SMART" id="SM00044">
    <property type="entry name" value="CYCc"/>
    <property type="match status" value="1"/>
</dbReference>
<dbReference type="PANTHER" id="PTHR43081:SF1">
    <property type="entry name" value="ADENYLATE CYCLASE, TERMINAL-DIFFERENTIATION SPECIFIC"/>
    <property type="match status" value="1"/>
</dbReference>
<evidence type="ECO:0000259" key="1">
    <source>
        <dbReference type="PROSITE" id="PS50125"/>
    </source>
</evidence>
<dbReference type="Pfam" id="PF00211">
    <property type="entry name" value="Guanylate_cyc"/>
    <property type="match status" value="1"/>
</dbReference>
<dbReference type="InterPro" id="IPR050697">
    <property type="entry name" value="Adenylyl/Guanylyl_Cyclase_3/4"/>
</dbReference>
<dbReference type="CDD" id="cd07302">
    <property type="entry name" value="CHD"/>
    <property type="match status" value="1"/>
</dbReference>
<dbReference type="Proteomes" id="UP000390335">
    <property type="component" value="Unassembled WGS sequence"/>
</dbReference>
<sequence>MRAMQTEEQHGDESSGPARGAVETDALAKTVSHVSQSLVKAALAGASDSELVILLGRALYAVGLDISTIEIGCDAVDPERVQHFIRWRRDGEGTEDNILGGKIFTAMLEEDATVLRLDARSGRLASVPQDRATDAIAFANHLAPDVTLGFFDDVMSLFITERPGGFSAMEIELLHLLTPVFALALGARLNAAAARVLLQTYLGRNAATALLDGRVGLGEVEQIRAIVIYCDLFQFTSLTERLDPRPLIDHLNLFFETITRPVSRAGGQVSGHVGDAVVMFFPVPDAASARPLCAAAVKAALEGLQALERVNAMLSRKTAPPLRARIGIDIGDVVHGNIGSAGRFSFTIIGTPVNRSARLQALAKDLDAVMLMTSALAEAAGIQCKSFGRHALRGFDHPVDIVGFDISGDH</sequence>
<evidence type="ECO:0000313" key="3">
    <source>
        <dbReference type="Proteomes" id="UP000390335"/>
    </source>
</evidence>
<name>A0ABQ0Z1Y9_9HYPH</name>
<dbReference type="Gene3D" id="3.30.70.1230">
    <property type="entry name" value="Nucleotide cyclase"/>
    <property type="match status" value="1"/>
</dbReference>
<evidence type="ECO:0000313" key="2">
    <source>
        <dbReference type="EMBL" id="GES49262.1"/>
    </source>
</evidence>
<dbReference type="SUPFAM" id="SSF55073">
    <property type="entry name" value="Nucleotide cyclase"/>
    <property type="match status" value="1"/>
</dbReference>
<organism evidence="2 3">
    <name type="scientific">Rhizobium dioscoreae</name>
    <dbReference type="NCBI Taxonomy" id="2653122"/>
    <lineage>
        <taxon>Bacteria</taxon>
        <taxon>Pseudomonadati</taxon>
        <taxon>Pseudomonadota</taxon>
        <taxon>Alphaproteobacteria</taxon>
        <taxon>Hyphomicrobiales</taxon>
        <taxon>Rhizobiaceae</taxon>
        <taxon>Rhizobium/Agrobacterium group</taxon>
        <taxon>Rhizobium</taxon>
    </lineage>
</organism>
<dbReference type="InterPro" id="IPR001054">
    <property type="entry name" value="A/G_cyclase"/>
</dbReference>
<dbReference type="InterPro" id="IPR029787">
    <property type="entry name" value="Nucleotide_cyclase"/>
</dbReference>
<dbReference type="EMBL" id="BLAJ01000002">
    <property type="protein sequence ID" value="GES49262.1"/>
    <property type="molecule type" value="Genomic_DNA"/>
</dbReference>
<keyword evidence="3" id="KW-1185">Reference proteome</keyword>
<comment type="caution">
    <text evidence="2">The sequence shown here is derived from an EMBL/GenBank/DDBJ whole genome shotgun (WGS) entry which is preliminary data.</text>
</comment>
<dbReference type="PROSITE" id="PS50125">
    <property type="entry name" value="GUANYLATE_CYCLASE_2"/>
    <property type="match status" value="1"/>
</dbReference>
<feature type="domain" description="Guanylate cyclase" evidence="1">
    <location>
        <begin position="226"/>
        <end position="360"/>
    </location>
</feature>
<accession>A0ABQ0Z1Y9</accession>
<dbReference type="PANTHER" id="PTHR43081">
    <property type="entry name" value="ADENYLATE CYCLASE, TERMINAL-DIFFERENTIATION SPECIFIC-RELATED"/>
    <property type="match status" value="1"/>
</dbReference>
<reference evidence="2 3" key="1">
    <citation type="journal article" date="2020" name="Genome Biol. Evol.">
        <title>Rhizobium dioscoreae sp. nov., a plant growth-promoting bacterium isolated from yam (Dioscorea species).</title>
        <authorList>
            <person name="Ouyabe M."/>
            <person name="Tanaka N."/>
            <person name="Shiwa Y."/>
            <person name="Fujita N."/>
            <person name="Kikuno H."/>
            <person name="Babil P."/>
            <person name="Shiwachi H."/>
        </authorList>
    </citation>
    <scope>NUCLEOTIDE SEQUENCE [LARGE SCALE GENOMIC DNA]</scope>
    <source>
        <strain evidence="2 3">S-93</strain>
    </source>
</reference>
<gene>
    <name evidence="2" type="ORF">RsS93_18760</name>
</gene>